<dbReference type="AlphaFoldDB" id="A0A699JFE0"/>
<organism evidence="2">
    <name type="scientific">Tanacetum cinerariifolium</name>
    <name type="common">Dalmatian daisy</name>
    <name type="synonym">Chrysanthemum cinerariifolium</name>
    <dbReference type="NCBI Taxonomy" id="118510"/>
    <lineage>
        <taxon>Eukaryota</taxon>
        <taxon>Viridiplantae</taxon>
        <taxon>Streptophyta</taxon>
        <taxon>Embryophyta</taxon>
        <taxon>Tracheophyta</taxon>
        <taxon>Spermatophyta</taxon>
        <taxon>Magnoliopsida</taxon>
        <taxon>eudicotyledons</taxon>
        <taxon>Gunneridae</taxon>
        <taxon>Pentapetalae</taxon>
        <taxon>asterids</taxon>
        <taxon>campanulids</taxon>
        <taxon>Asterales</taxon>
        <taxon>Asteraceae</taxon>
        <taxon>Asteroideae</taxon>
        <taxon>Anthemideae</taxon>
        <taxon>Anthemidinae</taxon>
        <taxon>Tanacetum</taxon>
    </lineage>
</organism>
<gene>
    <name evidence="2" type="ORF">Tci_601171</name>
</gene>
<accession>A0A699JFE0</accession>
<dbReference type="EMBL" id="BKCJ010399344">
    <property type="protein sequence ID" value="GFA29199.1"/>
    <property type="molecule type" value="Genomic_DNA"/>
</dbReference>
<comment type="caution">
    <text evidence="2">The sequence shown here is derived from an EMBL/GenBank/DDBJ whole genome shotgun (WGS) entry which is preliminary data.</text>
</comment>
<name>A0A699JFE0_TANCI</name>
<protein>
    <submittedName>
        <fullName evidence="2">Uncharacterized protein</fullName>
    </submittedName>
</protein>
<feature type="compositionally biased region" description="Basic and acidic residues" evidence="1">
    <location>
        <begin position="53"/>
        <end position="68"/>
    </location>
</feature>
<sequence length="113" mass="12921">YVTDSDPEENSKDGPVDYPVDGGDDDDDDDDDEEEEVEVSDDEEEHGVRSTLYKKEETQKQPDIKSHPLENPQLSAEIRSVTTDLVRSVVTSIFVDLEHDTQLEMDNNRRRNP</sequence>
<proteinExistence type="predicted"/>
<feature type="region of interest" description="Disordered" evidence="1">
    <location>
        <begin position="1"/>
        <end position="72"/>
    </location>
</feature>
<evidence type="ECO:0000256" key="1">
    <source>
        <dbReference type="SAM" id="MobiDB-lite"/>
    </source>
</evidence>
<reference evidence="2" key="1">
    <citation type="journal article" date="2019" name="Sci. Rep.">
        <title>Draft genome of Tanacetum cinerariifolium, the natural source of mosquito coil.</title>
        <authorList>
            <person name="Yamashiro T."/>
            <person name="Shiraishi A."/>
            <person name="Satake H."/>
            <person name="Nakayama K."/>
        </authorList>
    </citation>
    <scope>NUCLEOTIDE SEQUENCE</scope>
</reference>
<evidence type="ECO:0000313" key="2">
    <source>
        <dbReference type="EMBL" id="GFA29199.1"/>
    </source>
</evidence>
<feature type="compositionally biased region" description="Acidic residues" evidence="1">
    <location>
        <begin position="22"/>
        <end position="45"/>
    </location>
</feature>
<feature type="non-terminal residue" evidence="2">
    <location>
        <position position="1"/>
    </location>
</feature>